<dbReference type="InterPro" id="IPR020422">
    <property type="entry name" value="TYR_PHOSPHATASE_DUAL_dom"/>
</dbReference>
<keyword evidence="4" id="KW-1185">Reference proteome</keyword>
<proteinExistence type="predicted"/>
<sequence>MSSAGIILCECTEVYNVLNQAAQYPRLSDPNYLLLLDTRENHDYSESHVITAKFAPRNDIGAFTVPNDAELETKEHVVIYDSSTSSLKDKNSPALSCAKLMWDMGSKNSVKFYLFNNVLGGYEEFSALYPFLRTQKIIYMPRELDVISTYPLEIIPGFLFVATFQQSQDRRIIKDLKVKANVIVGKKNDSVFAPESTTLGREDKRVKQILRVPIDDNGEEDLFSHLSDIVNFIDDHQTKDGRTLLLSSSLGISRSVIVAIAYYMWNKKVSLKDAYNHLKKCRENMQPTRGFIEQLSCWEEKMFGSLVTDISEPEY</sequence>
<evidence type="ECO:0000313" key="3">
    <source>
        <dbReference type="EMBL" id="CAH3042069.1"/>
    </source>
</evidence>
<dbReference type="PANTHER" id="PTHR46659">
    <property type="entry name" value="SERINE/THREONINE/TYROSINE-INTERACTING-LIKE PROTEIN 1"/>
    <property type="match status" value="1"/>
</dbReference>
<dbReference type="Proteomes" id="UP001159427">
    <property type="component" value="Unassembled WGS sequence"/>
</dbReference>
<name>A0ABN8N3B4_9CNID</name>
<dbReference type="InterPro" id="IPR053272">
    <property type="entry name" value="STY_interacting-like"/>
</dbReference>
<evidence type="ECO:0000259" key="1">
    <source>
        <dbReference type="PROSITE" id="PS50054"/>
    </source>
</evidence>
<dbReference type="InterPro" id="IPR000387">
    <property type="entry name" value="Tyr_Pase_dom"/>
</dbReference>
<dbReference type="Gene3D" id="3.40.250.10">
    <property type="entry name" value="Rhodanese-like domain"/>
    <property type="match status" value="1"/>
</dbReference>
<dbReference type="Pfam" id="PF00782">
    <property type="entry name" value="DSPc"/>
    <property type="match status" value="1"/>
</dbReference>
<dbReference type="InterPro" id="IPR000340">
    <property type="entry name" value="Dual-sp_phosphatase_cat-dom"/>
</dbReference>
<dbReference type="PROSITE" id="PS50054">
    <property type="entry name" value="TYR_PHOSPHATASE_DUAL"/>
    <property type="match status" value="1"/>
</dbReference>
<dbReference type="EMBL" id="CALNXI010000735">
    <property type="protein sequence ID" value="CAH3042069.1"/>
    <property type="molecule type" value="Genomic_DNA"/>
</dbReference>
<evidence type="ECO:0000259" key="2">
    <source>
        <dbReference type="PROSITE" id="PS50056"/>
    </source>
</evidence>
<comment type="caution">
    <text evidence="3">The sequence shown here is derived from an EMBL/GenBank/DDBJ whole genome shotgun (WGS) entry which is preliminary data.</text>
</comment>
<dbReference type="Gene3D" id="3.90.190.10">
    <property type="entry name" value="Protein tyrosine phosphatase superfamily"/>
    <property type="match status" value="1"/>
</dbReference>
<reference evidence="3 4" key="1">
    <citation type="submission" date="2022-05" db="EMBL/GenBank/DDBJ databases">
        <authorList>
            <consortium name="Genoscope - CEA"/>
            <person name="William W."/>
        </authorList>
    </citation>
    <scope>NUCLEOTIDE SEQUENCE [LARGE SCALE GENOMIC DNA]</scope>
</reference>
<feature type="domain" description="Tyrosine specific protein phosphatases" evidence="2">
    <location>
        <begin position="224"/>
        <end position="285"/>
    </location>
</feature>
<dbReference type="SUPFAM" id="SSF52821">
    <property type="entry name" value="Rhodanese/Cell cycle control phosphatase"/>
    <property type="match status" value="1"/>
</dbReference>
<feature type="domain" description="Tyrosine-protein phosphatase" evidence="1">
    <location>
        <begin position="150"/>
        <end position="304"/>
    </location>
</feature>
<organism evidence="3 4">
    <name type="scientific">Porites evermanni</name>
    <dbReference type="NCBI Taxonomy" id="104178"/>
    <lineage>
        <taxon>Eukaryota</taxon>
        <taxon>Metazoa</taxon>
        <taxon>Cnidaria</taxon>
        <taxon>Anthozoa</taxon>
        <taxon>Hexacorallia</taxon>
        <taxon>Scleractinia</taxon>
        <taxon>Fungiina</taxon>
        <taxon>Poritidae</taxon>
        <taxon>Porites</taxon>
    </lineage>
</organism>
<dbReference type="SUPFAM" id="SSF52799">
    <property type="entry name" value="(Phosphotyrosine protein) phosphatases II"/>
    <property type="match status" value="1"/>
</dbReference>
<evidence type="ECO:0000313" key="4">
    <source>
        <dbReference type="Proteomes" id="UP001159427"/>
    </source>
</evidence>
<evidence type="ECO:0008006" key="5">
    <source>
        <dbReference type="Google" id="ProtNLM"/>
    </source>
</evidence>
<dbReference type="PROSITE" id="PS50056">
    <property type="entry name" value="TYR_PHOSPHATASE_2"/>
    <property type="match status" value="1"/>
</dbReference>
<dbReference type="SMART" id="SM00195">
    <property type="entry name" value="DSPc"/>
    <property type="match status" value="1"/>
</dbReference>
<accession>A0ABN8N3B4</accession>
<protein>
    <recommendedName>
        <fullName evidence="5">Serine/threonine/tyrosine-interacting-like protein 1</fullName>
    </recommendedName>
</protein>
<dbReference type="InterPro" id="IPR036873">
    <property type="entry name" value="Rhodanese-like_dom_sf"/>
</dbReference>
<dbReference type="PANTHER" id="PTHR46659:SF1">
    <property type="entry name" value="SERINE_THREONINE_TYROSINE-INTERACTING-LIKE PROTEIN 1"/>
    <property type="match status" value="1"/>
</dbReference>
<gene>
    <name evidence="3" type="ORF">PEVE_00040400</name>
</gene>
<dbReference type="InterPro" id="IPR029021">
    <property type="entry name" value="Prot-tyrosine_phosphatase-like"/>
</dbReference>